<dbReference type="STRING" id="1365484.W6QLA7"/>
<dbReference type="Pfam" id="PF07690">
    <property type="entry name" value="MFS_1"/>
    <property type="match status" value="1"/>
</dbReference>
<feature type="transmembrane region" description="Helical" evidence="6">
    <location>
        <begin position="152"/>
        <end position="179"/>
    </location>
</feature>
<keyword evidence="9" id="KW-1185">Reference proteome</keyword>
<dbReference type="Gene3D" id="1.20.1720.10">
    <property type="entry name" value="Multidrug resistance protein D"/>
    <property type="match status" value="1"/>
</dbReference>
<dbReference type="GO" id="GO:0015203">
    <property type="term" value="F:polyamine transmembrane transporter activity"/>
    <property type="evidence" value="ECO:0007669"/>
    <property type="project" value="TreeGrafter"/>
</dbReference>
<evidence type="ECO:0000313" key="8">
    <source>
        <dbReference type="EMBL" id="CDM34989.1"/>
    </source>
</evidence>
<keyword evidence="4 6" id="KW-0472">Membrane</keyword>
<comment type="subcellular location">
    <subcellularLocation>
        <location evidence="1">Membrane</location>
        <topology evidence="1">Multi-pass membrane protein</topology>
    </subcellularLocation>
</comment>
<evidence type="ECO:0000256" key="4">
    <source>
        <dbReference type="ARBA" id="ARBA00023136"/>
    </source>
</evidence>
<evidence type="ECO:0000256" key="6">
    <source>
        <dbReference type="SAM" id="Phobius"/>
    </source>
</evidence>
<evidence type="ECO:0000256" key="1">
    <source>
        <dbReference type="ARBA" id="ARBA00004141"/>
    </source>
</evidence>
<proteinExistence type="predicted"/>
<evidence type="ECO:0000256" key="2">
    <source>
        <dbReference type="ARBA" id="ARBA00022692"/>
    </source>
</evidence>
<dbReference type="PANTHER" id="PTHR23502:SF5">
    <property type="entry name" value="QUINIDINE RESISTANCE PROTEIN 3"/>
    <property type="match status" value="1"/>
</dbReference>
<dbReference type="InterPro" id="IPR020846">
    <property type="entry name" value="MFS_dom"/>
</dbReference>
<keyword evidence="3 6" id="KW-1133">Transmembrane helix</keyword>
<evidence type="ECO:0000259" key="7">
    <source>
        <dbReference type="PROSITE" id="PS50850"/>
    </source>
</evidence>
<organism evidence="8 9">
    <name type="scientific">Penicillium roqueforti (strain FM164)</name>
    <dbReference type="NCBI Taxonomy" id="1365484"/>
    <lineage>
        <taxon>Eukaryota</taxon>
        <taxon>Fungi</taxon>
        <taxon>Dikarya</taxon>
        <taxon>Ascomycota</taxon>
        <taxon>Pezizomycotina</taxon>
        <taxon>Eurotiomycetes</taxon>
        <taxon>Eurotiomycetidae</taxon>
        <taxon>Eurotiales</taxon>
        <taxon>Aspergillaceae</taxon>
        <taxon>Penicillium</taxon>
    </lineage>
</organism>
<feature type="region of interest" description="Disordered" evidence="5">
    <location>
        <begin position="1"/>
        <end position="40"/>
    </location>
</feature>
<dbReference type="PROSITE" id="PS50850">
    <property type="entry name" value="MFS"/>
    <property type="match status" value="1"/>
</dbReference>
<name>W6QLA7_PENRF</name>
<dbReference type="InterPro" id="IPR011701">
    <property type="entry name" value="MFS"/>
</dbReference>
<accession>W6QLA7</accession>
<evidence type="ECO:0000256" key="5">
    <source>
        <dbReference type="SAM" id="MobiDB-lite"/>
    </source>
</evidence>
<dbReference type="PANTHER" id="PTHR23502">
    <property type="entry name" value="MAJOR FACILITATOR SUPERFAMILY"/>
    <property type="match status" value="1"/>
</dbReference>
<protein>
    <submittedName>
        <fullName evidence="8">Major facilitator superfamily</fullName>
    </submittedName>
</protein>
<dbReference type="InterPro" id="IPR036259">
    <property type="entry name" value="MFS_trans_sf"/>
</dbReference>
<evidence type="ECO:0000256" key="3">
    <source>
        <dbReference type="ARBA" id="ARBA00022989"/>
    </source>
</evidence>
<evidence type="ECO:0000313" key="9">
    <source>
        <dbReference type="Proteomes" id="UP000030686"/>
    </source>
</evidence>
<dbReference type="OMA" id="TNPREYG"/>
<keyword evidence="2 6" id="KW-0812">Transmembrane</keyword>
<reference evidence="8" key="1">
    <citation type="journal article" date="2014" name="Nat. Commun.">
        <title>Multiple recent horizontal transfers of a large genomic region in cheese making fungi.</title>
        <authorList>
            <person name="Cheeseman K."/>
            <person name="Ropars J."/>
            <person name="Renault P."/>
            <person name="Dupont J."/>
            <person name="Gouzy J."/>
            <person name="Branca A."/>
            <person name="Abraham A.L."/>
            <person name="Ceppi M."/>
            <person name="Conseiller E."/>
            <person name="Debuchy R."/>
            <person name="Malagnac F."/>
            <person name="Goarin A."/>
            <person name="Silar P."/>
            <person name="Lacoste S."/>
            <person name="Sallet E."/>
            <person name="Bensimon A."/>
            <person name="Giraud T."/>
            <person name="Brygoo Y."/>
        </authorList>
    </citation>
    <scope>NUCLEOTIDE SEQUENCE [LARGE SCALE GENOMIC DNA]</scope>
    <source>
        <strain evidence="8">FM164</strain>
    </source>
</reference>
<gene>
    <name evidence="8" type="ORF">PROQFM164_S03g001716</name>
</gene>
<feature type="transmembrane region" description="Helical" evidence="6">
    <location>
        <begin position="242"/>
        <end position="260"/>
    </location>
</feature>
<feature type="transmembrane region" description="Helical" evidence="6">
    <location>
        <begin position="120"/>
        <end position="140"/>
    </location>
</feature>
<feature type="transmembrane region" description="Helical" evidence="6">
    <location>
        <begin position="84"/>
        <end position="105"/>
    </location>
</feature>
<dbReference type="OrthoDB" id="3936150at2759"/>
<dbReference type="GO" id="GO:0005886">
    <property type="term" value="C:plasma membrane"/>
    <property type="evidence" value="ECO:0007669"/>
    <property type="project" value="TreeGrafter"/>
</dbReference>
<dbReference type="SUPFAM" id="SSF103473">
    <property type="entry name" value="MFS general substrate transporter"/>
    <property type="match status" value="1"/>
</dbReference>
<dbReference type="EMBL" id="HG792017">
    <property type="protein sequence ID" value="CDM34989.1"/>
    <property type="molecule type" value="Genomic_DNA"/>
</dbReference>
<dbReference type="GO" id="GO:0010509">
    <property type="term" value="P:intracellular polyamine homeostasis"/>
    <property type="evidence" value="ECO:0007669"/>
    <property type="project" value="TreeGrafter"/>
</dbReference>
<feature type="domain" description="Major facilitator superfamily (MFS) profile" evidence="7">
    <location>
        <begin position="86"/>
        <end position="271"/>
    </location>
</feature>
<dbReference type="AlphaFoldDB" id="W6QLA7"/>
<sequence>MPGDEKDPGVAINNLNLNRDFEMSATESPPTQPIKSPGKVEPIASTIGPEIVVVPRSGRRGLLGGFSVIPEITNPREYGNGTKWAMTVTVSLAAITSSTGSSIFFRGGAEVAYDLDTTPTVANLSVALYLLAMDFTPIWWSALSEKHGRRTAYLLSFFLFLTFSCISAVSVNVTMLIVFRVLSGGAAASVQSVGVGTVADIWDPKARAKAMGVFQLGPLCGHGLAPVIGGALNQGLGWRSTLWFLAIFGGVMLKFIFLCLPETIAKREPKP</sequence>
<dbReference type="Proteomes" id="UP000030686">
    <property type="component" value="Unassembled WGS sequence"/>
</dbReference>